<evidence type="ECO:0000256" key="2">
    <source>
        <dbReference type="ARBA" id="ARBA00022723"/>
    </source>
</evidence>
<organism evidence="7 8">
    <name type="scientific">Sulfurovum zhangzhouensis</name>
    <dbReference type="NCBI Taxonomy" id="3019067"/>
    <lineage>
        <taxon>Bacteria</taxon>
        <taxon>Pseudomonadati</taxon>
        <taxon>Campylobacterota</taxon>
        <taxon>Epsilonproteobacteria</taxon>
        <taxon>Campylobacterales</taxon>
        <taxon>Sulfurovaceae</taxon>
        <taxon>Sulfurovum</taxon>
    </lineage>
</organism>
<name>A0ABT7QYM7_9BACT</name>
<feature type="binding site" evidence="5">
    <location>
        <position position="228"/>
    </location>
    <ligand>
        <name>Mo-molybdopterin</name>
        <dbReference type="ChEBI" id="CHEBI:71302"/>
    </ligand>
</feature>
<dbReference type="RefSeq" id="WP_289413227.1">
    <property type="nucleotide sequence ID" value="NZ_JAQIBD010000002.1"/>
</dbReference>
<keyword evidence="2 5" id="KW-0479">Metal-binding</keyword>
<keyword evidence="3 5" id="KW-0732">Signal</keyword>
<evidence type="ECO:0000313" key="7">
    <source>
        <dbReference type="EMBL" id="MDM5271614.1"/>
    </source>
</evidence>
<keyword evidence="4 5" id="KW-0560">Oxidoreductase</keyword>
<feature type="binding site" evidence="5">
    <location>
        <position position="223"/>
    </location>
    <ligand>
        <name>Mo-molybdopterin</name>
        <dbReference type="ChEBI" id="CHEBI:71302"/>
    </ligand>
</feature>
<evidence type="ECO:0000256" key="4">
    <source>
        <dbReference type="ARBA" id="ARBA00023002"/>
    </source>
</evidence>
<comment type="similarity">
    <text evidence="5">Belongs to the MsrP family.</text>
</comment>
<dbReference type="InterPro" id="IPR022867">
    <property type="entry name" value="MsrP"/>
</dbReference>
<comment type="catalytic activity">
    <reaction evidence="5">
        <text>L-methionyl-[protein] + a quinone + H2O = L-methionyl-(S)-S-oxide-[protein] + a quinol</text>
        <dbReference type="Rhea" id="RHEA:51292"/>
        <dbReference type="Rhea" id="RHEA-COMP:12313"/>
        <dbReference type="Rhea" id="RHEA-COMP:12315"/>
        <dbReference type="ChEBI" id="CHEBI:15377"/>
        <dbReference type="ChEBI" id="CHEBI:16044"/>
        <dbReference type="ChEBI" id="CHEBI:24646"/>
        <dbReference type="ChEBI" id="CHEBI:44120"/>
        <dbReference type="ChEBI" id="CHEBI:132124"/>
    </reaction>
</comment>
<feature type="binding site" evidence="5">
    <location>
        <position position="137"/>
    </location>
    <ligand>
        <name>Mo-molybdopterin</name>
        <dbReference type="ChEBI" id="CHEBI:71302"/>
    </ligand>
    <ligandPart>
        <name>Mo</name>
        <dbReference type="ChEBI" id="CHEBI:28685"/>
    </ligandPart>
</feature>
<sequence>MHYRRKKSWEISESFVTDEVLFEGRRRFLKLGAAMTVSTSAVMELAASEKLPMPNLHYRKDTNPLGLVLNSYDQIISYNNFYEYTTSKKGVRQLARNFKTEPWRISVDGLVENPFEIDFDDLLNRFTLEERIYRFRCVEGWAMVVPWVGFELASLIRYAKPLSTAKYVRFETLYDPEQFPDQRRKFFSTIDYPYVEGLRMDEAMHPLTLMTVGLYGHTLPPQNGAPLRLIVPWKYGFKGIKSIRRITFTDHEPLNTWQKMASNEFGFYANVNPDVDHPRWSQKHERVLGKFIKQKTQMFNGYEKEVKHLYAGMDLRKHF</sequence>
<comment type="cofactor">
    <cofactor evidence="5">
        <name>Mo-molybdopterin</name>
        <dbReference type="ChEBI" id="CHEBI:71302"/>
    </cofactor>
    <text evidence="5">Binds 1 Mo-molybdopterin (Mo-MPT) cofactor per subunit.</text>
</comment>
<reference evidence="7" key="1">
    <citation type="submission" date="2023-01" db="EMBL/GenBank/DDBJ databases">
        <title>Sulfurovum sp. zt1-1 genome assembly.</title>
        <authorList>
            <person name="Wang J."/>
        </authorList>
    </citation>
    <scope>NUCLEOTIDE SEQUENCE</scope>
    <source>
        <strain evidence="7">Zt1-1</strain>
    </source>
</reference>
<feature type="binding site" evidence="5">
    <location>
        <begin position="82"/>
        <end position="83"/>
    </location>
    <ligand>
        <name>Mo-molybdopterin</name>
        <dbReference type="ChEBI" id="CHEBI:71302"/>
    </ligand>
</feature>
<dbReference type="Gene3D" id="3.90.420.10">
    <property type="entry name" value="Oxidoreductase, molybdopterin-binding domain"/>
    <property type="match status" value="1"/>
</dbReference>
<feature type="domain" description="Oxidoreductase molybdopterin-binding" evidence="6">
    <location>
        <begin position="98"/>
        <end position="257"/>
    </location>
</feature>
<dbReference type="InterPro" id="IPR036374">
    <property type="entry name" value="OxRdtase_Mopterin-bd_sf"/>
</dbReference>
<keyword evidence="8" id="KW-1185">Reference proteome</keyword>
<accession>A0ABT7QYM7</accession>
<comment type="subunit">
    <text evidence="5">Heterodimer of a catalytic subunit (MsrP) and a heme-binding subunit (MsrQ).</text>
</comment>
<feature type="binding site" evidence="5">
    <location>
        <position position="79"/>
    </location>
    <ligand>
        <name>Mo-molybdopterin</name>
        <dbReference type="ChEBI" id="CHEBI:71302"/>
    </ligand>
</feature>
<dbReference type="PANTHER" id="PTHR43032">
    <property type="entry name" value="PROTEIN-METHIONINE-SULFOXIDE REDUCTASE"/>
    <property type="match status" value="1"/>
</dbReference>
<evidence type="ECO:0000313" key="8">
    <source>
        <dbReference type="Proteomes" id="UP001169069"/>
    </source>
</evidence>
<dbReference type="InterPro" id="IPR000572">
    <property type="entry name" value="OxRdtase_Mopterin-bd_dom"/>
</dbReference>
<dbReference type="Proteomes" id="UP001169069">
    <property type="component" value="Unassembled WGS sequence"/>
</dbReference>
<evidence type="ECO:0000259" key="6">
    <source>
        <dbReference type="Pfam" id="PF00174"/>
    </source>
</evidence>
<gene>
    <name evidence="5 7" type="primary">msrP</name>
    <name evidence="7" type="ORF">PGH07_05460</name>
</gene>
<dbReference type="EC" id="1.8.5.-" evidence="5"/>
<evidence type="ECO:0000256" key="1">
    <source>
        <dbReference type="ARBA" id="ARBA00022505"/>
    </source>
</evidence>
<comment type="caution">
    <text evidence="7">The sequence shown here is derived from an EMBL/GenBank/DDBJ whole genome shotgun (WGS) entry which is preliminary data.</text>
</comment>
<dbReference type="GO" id="GO:0016491">
    <property type="term" value="F:oxidoreductase activity"/>
    <property type="evidence" value="ECO:0007669"/>
    <property type="project" value="UniProtKB-KW"/>
</dbReference>
<dbReference type="EMBL" id="JAQIBD010000002">
    <property type="protein sequence ID" value="MDM5271614.1"/>
    <property type="molecule type" value="Genomic_DNA"/>
</dbReference>
<protein>
    <recommendedName>
        <fullName evidence="5">Protein-methionine-sulfoxide reductase catalytic subunit MsrP</fullName>
        <ecNumber evidence="5">1.8.5.-</ecNumber>
    </recommendedName>
</protein>
<dbReference type="Pfam" id="PF00174">
    <property type="entry name" value="Oxidored_molyb"/>
    <property type="match status" value="1"/>
</dbReference>
<comment type="catalytic activity">
    <reaction evidence="5">
        <text>L-methionyl-[protein] + a quinone + H2O = L-methionyl-(R)-S-oxide-[protein] + a quinol</text>
        <dbReference type="Rhea" id="RHEA:51296"/>
        <dbReference type="Rhea" id="RHEA-COMP:12313"/>
        <dbReference type="Rhea" id="RHEA-COMP:12314"/>
        <dbReference type="ChEBI" id="CHEBI:15377"/>
        <dbReference type="ChEBI" id="CHEBI:16044"/>
        <dbReference type="ChEBI" id="CHEBI:24646"/>
        <dbReference type="ChEBI" id="CHEBI:45764"/>
        <dbReference type="ChEBI" id="CHEBI:132124"/>
    </reaction>
</comment>
<evidence type="ECO:0000256" key="3">
    <source>
        <dbReference type="ARBA" id="ARBA00022729"/>
    </source>
</evidence>
<proteinExistence type="inferred from homology"/>
<dbReference type="HAMAP" id="MF_01206">
    <property type="entry name" value="MsrP"/>
    <property type="match status" value="1"/>
</dbReference>
<comment type="function">
    <text evidence="5">Part of the MsrPQ system that repairs oxidized cell envelope proteins containing methionine sulfoxide residues (Met-O), using respiratory chain electrons. Thus protects these proteins from oxidative-stress damage caused by reactive species of oxygen and chlorine. MsrPQ is essential for the maintenance of envelope integrity under bleach stress, rescuing a wide series of structurally unrelated cell envelope proteins from methionine oxidation. The catalytic subunit MsrP is non-stereospecific, being able to reduce both (R-) and (S-) diastereoisomers of methionine sulfoxide.</text>
</comment>
<evidence type="ECO:0000256" key="5">
    <source>
        <dbReference type="HAMAP-Rule" id="MF_01206"/>
    </source>
</evidence>
<dbReference type="PANTHER" id="PTHR43032:SF3">
    <property type="entry name" value="PROTEIN-METHIONINE-SULFOXIDE REDUCTASE CATALYTIC SUBUNIT MSRP"/>
    <property type="match status" value="1"/>
</dbReference>
<keyword evidence="1 5" id="KW-0500">Molybdenum</keyword>
<feature type="binding site" evidence="5">
    <location>
        <position position="172"/>
    </location>
    <ligand>
        <name>Mo-molybdopterin</name>
        <dbReference type="ChEBI" id="CHEBI:71302"/>
    </ligand>
</feature>
<dbReference type="NCBIfam" id="NF003767">
    <property type="entry name" value="PRK05363.1"/>
    <property type="match status" value="1"/>
</dbReference>
<feature type="binding site" evidence="5">
    <location>
        <begin position="239"/>
        <end position="241"/>
    </location>
    <ligand>
        <name>Mo-molybdopterin</name>
        <dbReference type="ChEBI" id="CHEBI:71302"/>
    </ligand>
</feature>
<dbReference type="SUPFAM" id="SSF56524">
    <property type="entry name" value="Oxidoreductase molybdopterin-binding domain"/>
    <property type="match status" value="1"/>
</dbReference>